<gene>
    <name evidence="3" type="ORF">BAOM_4333</name>
</gene>
<dbReference type="KEGG" id="pasa:BAOM_4333"/>
<evidence type="ECO:0000313" key="4">
    <source>
        <dbReference type="Proteomes" id="UP000283095"/>
    </source>
</evidence>
<feature type="signal peptide" evidence="1">
    <location>
        <begin position="1"/>
        <end position="26"/>
    </location>
</feature>
<organism evidence="3 4">
    <name type="scientific">Peribacillus asahii</name>
    <dbReference type="NCBI Taxonomy" id="228899"/>
    <lineage>
        <taxon>Bacteria</taxon>
        <taxon>Bacillati</taxon>
        <taxon>Bacillota</taxon>
        <taxon>Bacilli</taxon>
        <taxon>Bacillales</taxon>
        <taxon>Bacillaceae</taxon>
        <taxon>Peribacillus</taxon>
    </lineage>
</organism>
<keyword evidence="1" id="KW-0732">Signal</keyword>
<dbReference type="InterPro" id="IPR011123">
    <property type="entry name" value="Y_Y_Y"/>
</dbReference>
<dbReference type="EMBL" id="CP026095">
    <property type="protein sequence ID" value="AZV44913.1"/>
    <property type="molecule type" value="Genomic_DNA"/>
</dbReference>
<feature type="domain" description="Two component regulator three Y" evidence="2">
    <location>
        <begin position="191"/>
        <end position="249"/>
    </location>
</feature>
<dbReference type="RefSeq" id="WP_127761794.1">
    <property type="nucleotide sequence ID" value="NZ_CP026095.1"/>
</dbReference>
<dbReference type="SUPFAM" id="SSF89260">
    <property type="entry name" value="Collagen-binding domain"/>
    <property type="match status" value="1"/>
</dbReference>
<accession>A0A3Q9RS25</accession>
<sequence>MRQIKGMIGVLSFLCMFSFFITTAEAAKIEAEPNNVREKATSIKLLEEVEGSITNNSDVDFYRVSLSTKGTFRVHSILGNEFDTNRNYYESYKLRLYNASGQLIQTSTAYGAYLENELFYFQKIEAALEKGTYYIAVQVTNNQFTFNNEPYLLLQEFNDGKVSITSLKSNVVSPQPTNKTIKWTAKAKGVDLQYKFSVYSNKKWTTLQNYSSKSSVNWTPNKAGKYKVKVTVRNTVSGKTVSKESSYTVFKPSDFSIVSFTANKKSPQIQGTTITYTVKTKGSYLEYRYRVYEKGKWYTAKNYSSKKSYSAFPYYTGTYKVAVDVRQKGTNKVKTKIITLTIKEAPAYRMNLNYDYSKNSASFFIDNNGSKTLTVNKIQLYNGNKVIYSYSPKNWTVKVQGSKTFTFKPKNRLATFNSSTYSKITYTYDGIKHTGKLY</sequence>
<dbReference type="OrthoDB" id="2941005at2"/>
<dbReference type="AlphaFoldDB" id="A0A3Q9RS25"/>
<reference evidence="3 4" key="1">
    <citation type="submission" date="2018-01" db="EMBL/GenBank/DDBJ databases">
        <title>Bacillus asahii Genome sequencing and assembly.</title>
        <authorList>
            <person name="Jiang H."/>
            <person name="Feng Y."/>
            <person name="Zhao F."/>
            <person name="Lin X."/>
        </authorList>
    </citation>
    <scope>NUCLEOTIDE SEQUENCE [LARGE SCALE GENOMIC DNA]</scope>
    <source>
        <strain evidence="3 4">OM18</strain>
    </source>
</reference>
<dbReference type="Pfam" id="PF07495">
    <property type="entry name" value="Y_Y_Y"/>
    <property type="match status" value="1"/>
</dbReference>
<evidence type="ECO:0000313" key="3">
    <source>
        <dbReference type="EMBL" id="AZV44913.1"/>
    </source>
</evidence>
<dbReference type="Gene3D" id="2.60.120.380">
    <property type="match status" value="1"/>
</dbReference>
<evidence type="ECO:0000256" key="1">
    <source>
        <dbReference type="SAM" id="SignalP"/>
    </source>
</evidence>
<proteinExistence type="predicted"/>
<evidence type="ECO:0000259" key="2">
    <source>
        <dbReference type="Pfam" id="PF07495"/>
    </source>
</evidence>
<name>A0A3Q9RS25_9BACI</name>
<feature type="chain" id="PRO_5018655371" description="Two component regulator three Y domain-containing protein" evidence="1">
    <location>
        <begin position="27"/>
        <end position="438"/>
    </location>
</feature>
<dbReference type="Proteomes" id="UP000283095">
    <property type="component" value="Chromosome"/>
</dbReference>
<protein>
    <recommendedName>
        <fullName evidence="2">Two component regulator three Y domain-containing protein</fullName>
    </recommendedName>
</protein>